<feature type="coiled-coil region" evidence="1">
    <location>
        <begin position="691"/>
        <end position="725"/>
    </location>
</feature>
<evidence type="ECO:0000256" key="1">
    <source>
        <dbReference type="SAM" id="Coils"/>
    </source>
</evidence>
<reference evidence="5" key="1">
    <citation type="submission" date="2014-09" db="EMBL/GenBank/DDBJ databases">
        <authorList>
            <person name="Martin A.A."/>
        </authorList>
    </citation>
    <scope>NUCLEOTIDE SEQUENCE</scope>
    <source>
        <strain evidence="5">ED321</strain>
    </source>
</reference>
<reference evidence="6" key="3">
    <citation type="submission" date="2020-12" db="UniProtKB">
        <authorList>
            <consortium name="WormBaseParasite"/>
        </authorList>
    </citation>
    <scope>IDENTIFICATION</scope>
</reference>
<dbReference type="WBParaSite" id="SRAE_0000014400.1">
    <property type="protein sequence ID" value="SRAE_0000014400.1"/>
    <property type="gene ID" value="WBGene00255882"/>
</dbReference>
<dbReference type="PANTHER" id="PTHR23159:SF31">
    <property type="entry name" value="CENTROSOME-ASSOCIATED PROTEIN CEP250 ISOFORM X1"/>
    <property type="match status" value="1"/>
</dbReference>
<protein>
    <submittedName>
        <fullName evidence="4 6">Uncharacterized protein</fullName>
    </submittedName>
</protein>
<proteinExistence type="predicted"/>
<reference evidence="4" key="2">
    <citation type="submission" date="2014-09" db="EMBL/GenBank/DDBJ databases">
        <authorList>
            <person name="Aslett A.Martin."/>
        </authorList>
    </citation>
    <scope>NUCLEOTIDE SEQUENCE</scope>
    <source>
        <strain evidence="4">ED321 Heterogonic</strain>
    </source>
</reference>
<evidence type="ECO:0000256" key="2">
    <source>
        <dbReference type="SAM" id="MobiDB-lite"/>
    </source>
</evidence>
<dbReference type="CTD" id="36373380"/>
<keyword evidence="5" id="KW-1185">Reference proteome</keyword>
<evidence type="ECO:0000313" key="7">
    <source>
        <dbReference type="WormBase" id="SRAE_0000014400"/>
    </source>
</evidence>
<evidence type="ECO:0000313" key="4">
    <source>
        <dbReference type="EMBL" id="CEF61013.1"/>
    </source>
</evidence>
<organism evidence="4">
    <name type="scientific">Strongyloides ratti</name>
    <name type="common">Parasitic roundworm</name>
    <dbReference type="NCBI Taxonomy" id="34506"/>
    <lineage>
        <taxon>Eukaryota</taxon>
        <taxon>Metazoa</taxon>
        <taxon>Ecdysozoa</taxon>
        <taxon>Nematoda</taxon>
        <taxon>Chromadorea</taxon>
        <taxon>Rhabditida</taxon>
        <taxon>Tylenchina</taxon>
        <taxon>Panagrolaimomorpha</taxon>
        <taxon>Strongyloidoidea</taxon>
        <taxon>Strongyloididae</taxon>
        <taxon>Strongyloides</taxon>
    </lineage>
</organism>
<dbReference type="WormBase" id="SRAE_0000014400">
    <property type="protein sequence ID" value="SRP06789"/>
    <property type="gene ID" value="WBGene00255882"/>
</dbReference>
<keyword evidence="3" id="KW-0812">Transmembrane</keyword>
<dbReference type="PANTHER" id="PTHR23159">
    <property type="entry name" value="CENTROSOMAL PROTEIN 2"/>
    <property type="match status" value="1"/>
</dbReference>
<dbReference type="GeneID" id="36373380"/>
<keyword evidence="3" id="KW-0472">Membrane</keyword>
<gene>
    <name evidence="4 6 7" type="ORF">SRAE_0000014400</name>
</gene>
<sequence>MFNILLAIPIFLIVAIVLFYLKINKKNDEPKKNNFNKLEAFLQEETKKEKKKNIAVKTKKMKSKKVEKKEEPKPIVTPFTPAVVKEESSVKVSANKKNDKKIQSNEVISSIPNIPVVEKTCVIKSTSTVENNGKKGKKSTTNEEKVVETKITEKTVSKIETPLVTEQEKTKHKRSVESPMNNVDDAFNFLISVDGIPEKCIFLITGELEKLRSSVSNCNSKITLIEKQLKEKDVMINKLKECSKKEPDNAKILEKLSEKNAVIENLKVKLADYEEKYNILDDICRTRLTANAGNDTELNTLKGKISTLEKERDYLRNQVDSAKSEFGKLNNDYINSVNAFKAQLDNCNHEINRLHTEFSLATEKGKNFERMYIEAEHAKARLVNEVQIVTNEYNQTESQIKELQAKLNTFMSKENENLQKSASETENIKAQFENYKNETEKIKVGFETTLSEMKHALSTLEMELDENKKENERLRNSLNEQDNLQEKIISLTETIQKHKENHNQIAEFSEKAKELKIKLQNDIAAKDQETSRLKDLNKELIIKNISQARELQELKSELSSVKKKDDTSKNSEKELAEASRRFNEVVKINENIIDAVKKAEDNCQKAIAKTEAEAEASIKCIFKATFDVLYKCNNSISKAPKTFEPSSYKNWLEKSIESIQPLKKEVEEEISKKVTEESKIKKILPSNVSDVDELEKKNQIYKSVLLKLEKKLIDIERNISGFEQQQHEEFKNKNKCSSQKHYGSHTMANNYKLHKNEESDCSVNGVKKNFMKQKSQEIINGDEWEVVE</sequence>
<feature type="region of interest" description="Disordered" evidence="2">
    <location>
        <begin position="557"/>
        <end position="576"/>
    </location>
</feature>
<accession>A0A090MRY5</accession>
<evidence type="ECO:0000313" key="6">
    <source>
        <dbReference type="WBParaSite" id="SRAE_0000014400.1"/>
    </source>
</evidence>
<dbReference type="OMA" id="REKHCEQ"/>
<dbReference type="Proteomes" id="UP000035682">
    <property type="component" value="Unplaced"/>
</dbReference>
<keyword evidence="1" id="KW-0175">Coiled coil</keyword>
<name>A0A090MRY5_STRRB</name>
<evidence type="ECO:0000313" key="5">
    <source>
        <dbReference type="Proteomes" id="UP000035682"/>
    </source>
</evidence>
<keyword evidence="3" id="KW-1133">Transmembrane helix</keyword>
<dbReference type="AlphaFoldDB" id="A0A090MRY5"/>
<feature type="transmembrane region" description="Helical" evidence="3">
    <location>
        <begin position="6"/>
        <end position="23"/>
    </location>
</feature>
<dbReference type="RefSeq" id="XP_024500222.1">
    <property type="nucleotide sequence ID" value="XM_024645994.1"/>
</dbReference>
<dbReference type="EMBL" id="LN609405">
    <property type="protein sequence ID" value="CEF61013.1"/>
    <property type="molecule type" value="Genomic_DNA"/>
</dbReference>
<evidence type="ECO:0000256" key="3">
    <source>
        <dbReference type="SAM" id="Phobius"/>
    </source>
</evidence>